<organism evidence="1 2">
    <name type="scientific">Pieris brassicae</name>
    <name type="common">White butterfly</name>
    <name type="synonym">Large white butterfly</name>
    <dbReference type="NCBI Taxonomy" id="7116"/>
    <lineage>
        <taxon>Eukaryota</taxon>
        <taxon>Metazoa</taxon>
        <taxon>Ecdysozoa</taxon>
        <taxon>Arthropoda</taxon>
        <taxon>Hexapoda</taxon>
        <taxon>Insecta</taxon>
        <taxon>Pterygota</taxon>
        <taxon>Neoptera</taxon>
        <taxon>Endopterygota</taxon>
        <taxon>Lepidoptera</taxon>
        <taxon>Glossata</taxon>
        <taxon>Ditrysia</taxon>
        <taxon>Papilionoidea</taxon>
        <taxon>Pieridae</taxon>
        <taxon>Pierinae</taxon>
        <taxon>Pieris</taxon>
    </lineage>
</organism>
<name>A0A9P0TXC8_PIEBR</name>
<evidence type="ECO:0000313" key="1">
    <source>
        <dbReference type="EMBL" id="CAH4035224.1"/>
    </source>
</evidence>
<evidence type="ECO:0000313" key="2">
    <source>
        <dbReference type="Proteomes" id="UP001152562"/>
    </source>
</evidence>
<dbReference type="Proteomes" id="UP001152562">
    <property type="component" value="Unassembled WGS sequence"/>
</dbReference>
<keyword evidence="2" id="KW-1185">Reference proteome</keyword>
<accession>A0A9P0TXC8</accession>
<reference evidence="1" key="1">
    <citation type="submission" date="2022-05" db="EMBL/GenBank/DDBJ databases">
        <authorList>
            <person name="Okamura Y."/>
        </authorList>
    </citation>
    <scope>NUCLEOTIDE SEQUENCE</scope>
</reference>
<comment type="caution">
    <text evidence="1">The sequence shown here is derived from an EMBL/GenBank/DDBJ whole genome shotgun (WGS) entry which is preliminary data.</text>
</comment>
<proteinExistence type="predicted"/>
<protein>
    <submittedName>
        <fullName evidence="1">Uncharacterized protein</fullName>
    </submittedName>
</protein>
<gene>
    <name evidence="1" type="ORF">PIBRA_LOCUS11305</name>
</gene>
<dbReference type="AlphaFoldDB" id="A0A9P0TXC8"/>
<dbReference type="EMBL" id="CALOZG010000042">
    <property type="protein sequence ID" value="CAH4035224.1"/>
    <property type="molecule type" value="Genomic_DNA"/>
</dbReference>
<sequence>MPLVLRLTSSFTHRSQAIKSGNVVYFVKESKRNKRELRMSIVKDNKLALSAMLGAARESEILRERCIGSLDPVVPPARLAPHCKHSERTIPRSVEIFSVL</sequence>